<gene>
    <name evidence="9" type="ORF">M6D93_02535</name>
</gene>
<feature type="transmembrane region" description="Helical" evidence="7">
    <location>
        <begin position="37"/>
        <end position="56"/>
    </location>
</feature>
<evidence type="ECO:0000313" key="9">
    <source>
        <dbReference type="EMBL" id="UQX88885.1"/>
    </source>
</evidence>
<evidence type="ECO:0000259" key="8">
    <source>
        <dbReference type="Pfam" id="PF13396"/>
    </source>
</evidence>
<comment type="subcellular location">
    <subcellularLocation>
        <location evidence="1">Cell membrane</location>
        <topology evidence="1">Multi-pass membrane protein</topology>
    </subcellularLocation>
</comment>
<dbReference type="Pfam" id="PF13396">
    <property type="entry name" value="PLDc_N"/>
    <property type="match status" value="1"/>
</dbReference>
<dbReference type="Proteomes" id="UP001056336">
    <property type="component" value="Chromosome"/>
</dbReference>
<keyword evidence="2" id="KW-1003">Cell membrane</keyword>
<evidence type="ECO:0000256" key="1">
    <source>
        <dbReference type="ARBA" id="ARBA00004651"/>
    </source>
</evidence>
<evidence type="ECO:0000256" key="2">
    <source>
        <dbReference type="ARBA" id="ARBA00022475"/>
    </source>
</evidence>
<feature type="region of interest" description="Disordered" evidence="6">
    <location>
        <begin position="61"/>
        <end position="141"/>
    </location>
</feature>
<keyword evidence="4 7" id="KW-1133">Transmembrane helix</keyword>
<keyword evidence="10" id="KW-1185">Reference proteome</keyword>
<keyword evidence="3 7" id="KW-0812">Transmembrane</keyword>
<evidence type="ECO:0000313" key="10">
    <source>
        <dbReference type="Proteomes" id="UP001056336"/>
    </source>
</evidence>
<name>A0ABY4QZF3_9ACTN</name>
<evidence type="ECO:0000256" key="6">
    <source>
        <dbReference type="SAM" id="MobiDB-lite"/>
    </source>
</evidence>
<dbReference type="EMBL" id="CP097332">
    <property type="protein sequence ID" value="UQX88885.1"/>
    <property type="molecule type" value="Genomic_DNA"/>
</dbReference>
<protein>
    <submittedName>
        <fullName evidence="9">PLD nuclease N-terminal domain-containing protein</fullName>
    </submittedName>
</protein>
<evidence type="ECO:0000256" key="7">
    <source>
        <dbReference type="SAM" id="Phobius"/>
    </source>
</evidence>
<proteinExistence type="predicted"/>
<organism evidence="9 10">
    <name type="scientific">Jatrophihabitans telluris</name>
    <dbReference type="NCBI Taxonomy" id="2038343"/>
    <lineage>
        <taxon>Bacteria</taxon>
        <taxon>Bacillati</taxon>
        <taxon>Actinomycetota</taxon>
        <taxon>Actinomycetes</taxon>
        <taxon>Jatrophihabitantales</taxon>
        <taxon>Jatrophihabitantaceae</taxon>
        <taxon>Jatrophihabitans</taxon>
    </lineage>
</organism>
<evidence type="ECO:0000256" key="5">
    <source>
        <dbReference type="ARBA" id="ARBA00023136"/>
    </source>
</evidence>
<evidence type="ECO:0000256" key="3">
    <source>
        <dbReference type="ARBA" id="ARBA00022692"/>
    </source>
</evidence>
<feature type="domain" description="Cardiolipin synthase N-terminal" evidence="8">
    <location>
        <begin position="14"/>
        <end position="57"/>
    </location>
</feature>
<reference evidence="9" key="2">
    <citation type="submission" date="2022-05" db="EMBL/GenBank/DDBJ databases">
        <authorList>
            <person name="Kim J.-S."/>
            <person name="Lee K."/>
            <person name="Suh M."/>
            <person name="Eom M."/>
            <person name="Kim J.-S."/>
            <person name="Kim D.-S."/>
            <person name="Ko S.-H."/>
            <person name="Shin Y."/>
            <person name="Lee J.-S."/>
        </authorList>
    </citation>
    <scope>NUCLEOTIDE SEQUENCE</scope>
    <source>
        <strain evidence="9">N237</strain>
    </source>
</reference>
<keyword evidence="5 7" id="KW-0472">Membrane</keyword>
<evidence type="ECO:0000256" key="4">
    <source>
        <dbReference type="ARBA" id="ARBA00022989"/>
    </source>
</evidence>
<feature type="compositionally biased region" description="Gly residues" evidence="6">
    <location>
        <begin position="65"/>
        <end position="118"/>
    </location>
</feature>
<dbReference type="InterPro" id="IPR027379">
    <property type="entry name" value="CLS_N"/>
</dbReference>
<reference evidence="9" key="1">
    <citation type="journal article" date="2018" name="Int. J. Syst. Evol. Microbiol.">
        <title>Jatrophihabitans telluris sp. nov., isolated from sediment soil of lava forest wetlands and the emended description of the genus Jatrophihabitans.</title>
        <authorList>
            <person name="Lee K.C."/>
            <person name="Suh M.K."/>
            <person name="Eom M.K."/>
            <person name="Kim K.K."/>
            <person name="Kim J.S."/>
            <person name="Kim D.S."/>
            <person name="Ko S.H."/>
            <person name="Shin Y.K."/>
            <person name="Lee J.S."/>
        </authorList>
    </citation>
    <scope>NUCLEOTIDE SEQUENCE</scope>
    <source>
        <strain evidence="9">N237</strain>
    </source>
</reference>
<accession>A0ABY4QZF3</accession>
<dbReference type="RefSeq" id="WP_249772715.1">
    <property type="nucleotide sequence ID" value="NZ_CP097332.1"/>
</dbReference>
<sequence length="141" mass="14434">MIKLGSLFAIALVVLWLWAIFDSLTSDNSRIRLLPKFAWVVLILLFPIAAFFWIFFGKPKASSPGDGGDVPRGRGGFGSGGSGSGGFGSGFGSGGGRASGFGSGGFGPGGLGGRGQGQRGNRPGTSRPVGPDDDPDFLRKL</sequence>